<comment type="caution">
    <text evidence="2">The sequence shown here is derived from an EMBL/GenBank/DDBJ whole genome shotgun (WGS) entry which is preliminary data.</text>
</comment>
<evidence type="ECO:0000259" key="1">
    <source>
        <dbReference type="Pfam" id="PF02230"/>
    </source>
</evidence>
<dbReference type="STRING" id="1305737.GCA_000526355_02198"/>
<dbReference type="Gene3D" id="3.40.50.1820">
    <property type="entry name" value="alpha/beta hydrolase"/>
    <property type="match status" value="1"/>
</dbReference>
<dbReference type="InterPro" id="IPR003140">
    <property type="entry name" value="PLipase/COase/thioEstase"/>
</dbReference>
<reference evidence="2 3" key="1">
    <citation type="submission" date="2015-09" db="EMBL/GenBank/DDBJ databases">
        <title>Identification and resolution of microdiversity through metagenomic sequencing of parallel consortia.</title>
        <authorList>
            <person name="Nelson W.C."/>
            <person name="Romine M.F."/>
            <person name="Lindemann S.R."/>
        </authorList>
    </citation>
    <scope>NUCLEOTIDE SEQUENCE [LARGE SCALE GENOMIC DNA]</scope>
    <source>
        <strain evidence="2">HL-49</strain>
    </source>
</reference>
<feature type="domain" description="Phospholipase/carboxylesterase/thioesterase" evidence="1">
    <location>
        <begin position="19"/>
        <end position="212"/>
    </location>
</feature>
<dbReference type="InterPro" id="IPR029058">
    <property type="entry name" value="AB_hydrolase_fold"/>
</dbReference>
<dbReference type="OrthoDB" id="595091at2"/>
<dbReference type="Proteomes" id="UP000050421">
    <property type="component" value="Unassembled WGS sequence"/>
</dbReference>
<proteinExistence type="predicted"/>
<organism evidence="2 3">
    <name type="scientific">Algoriphagus marincola HL-49</name>
    <dbReference type="NCBI Taxonomy" id="1305737"/>
    <lineage>
        <taxon>Bacteria</taxon>
        <taxon>Pseudomonadati</taxon>
        <taxon>Bacteroidota</taxon>
        <taxon>Cytophagia</taxon>
        <taxon>Cytophagales</taxon>
        <taxon>Cyclobacteriaceae</taxon>
        <taxon>Algoriphagus</taxon>
    </lineage>
</organism>
<dbReference type="Pfam" id="PF02230">
    <property type="entry name" value="Abhydrolase_2"/>
    <property type="match status" value="1"/>
</dbReference>
<protein>
    <submittedName>
        <fullName evidence="2">Putative esterase</fullName>
    </submittedName>
</protein>
<sequence length="215" mass="25065">MIRSTHHFTYESTYFLSKEPDERVKDLWIVFHGYGQLAEYFIRKFQFLATEERLFLAPEATNYSYLKDFKGRVGANWMTRHERELAIANNHRYLDSLLEGILNSFEDKPRIHVLGFSQGAATATRWASQWKGSLDTLVLWAGGFAEDMALDIARGKFEETRIFSVLGSQDQLITEESLARQKLLIQRLDRRVEQLEFQGGHELDSELLRKIVEKT</sequence>
<dbReference type="AlphaFoldDB" id="A0A0P7XDE3"/>
<accession>A0A0P7XDE3</accession>
<dbReference type="eggNOG" id="COG0400">
    <property type="taxonomic scope" value="Bacteria"/>
</dbReference>
<dbReference type="GO" id="GO:0016787">
    <property type="term" value="F:hydrolase activity"/>
    <property type="evidence" value="ECO:0007669"/>
    <property type="project" value="InterPro"/>
</dbReference>
<dbReference type="SUPFAM" id="SSF53474">
    <property type="entry name" value="alpha/beta-Hydrolases"/>
    <property type="match status" value="1"/>
</dbReference>
<dbReference type="PATRIC" id="fig|1305737.6.peg.3301"/>
<dbReference type="EMBL" id="LJXT01000092">
    <property type="protein sequence ID" value="KPQ13379.1"/>
    <property type="molecule type" value="Genomic_DNA"/>
</dbReference>
<evidence type="ECO:0000313" key="3">
    <source>
        <dbReference type="Proteomes" id="UP000050421"/>
    </source>
</evidence>
<name>A0A0P7XDE3_9BACT</name>
<evidence type="ECO:0000313" key="2">
    <source>
        <dbReference type="EMBL" id="KPQ13379.1"/>
    </source>
</evidence>
<gene>
    <name evidence="2" type="ORF">HLUCCX10_13215</name>
</gene>